<dbReference type="InterPro" id="IPR013901">
    <property type="entry name" value="Anthrone_oxy"/>
</dbReference>
<reference evidence="1 2" key="1">
    <citation type="submission" date="2016-07" db="EMBL/GenBank/DDBJ databases">
        <title>Enhancement of antibiotic productionsby engineered nitrateutilization in actinobacteria.</title>
        <authorList>
            <person name="Meng S.C."/>
        </authorList>
    </citation>
    <scope>NUCLEOTIDE SEQUENCE [LARGE SCALE GENOMIC DNA]</scope>
    <source>
        <strain evidence="1 2">NRRL 2936</strain>
    </source>
</reference>
<evidence type="ECO:0000313" key="1">
    <source>
        <dbReference type="EMBL" id="ANS65586.1"/>
    </source>
</evidence>
<dbReference type="STRING" id="1915.SLINC_3362"/>
<dbReference type="OrthoDB" id="428263at2"/>
<dbReference type="Pfam" id="PF08592">
    <property type="entry name" value="Anthrone_oxy"/>
    <property type="match status" value="1"/>
</dbReference>
<dbReference type="KEGG" id="sls:SLINC_3362"/>
<proteinExistence type="predicted"/>
<sequence length="163" mass="17922">MTPKTSTTAGGVLGAATIATGLIAGTFYIFVFAVMPALARGDDRTYIQVMRDIDGVITNPVFLLTFNGALLLTAIAVWQSRGTPYLRWAWAAFLAYALNFLVTVAFNIPLNNDLHQGSDWSALREDFEDPWVAWNAVRTVFSTLALGFLARTLVLYGRRRPSS</sequence>
<evidence type="ECO:0000313" key="2">
    <source>
        <dbReference type="Proteomes" id="UP000092598"/>
    </source>
</evidence>
<dbReference type="RefSeq" id="WP_067433615.1">
    <property type="nucleotide sequence ID" value="NZ_CP016438.1"/>
</dbReference>
<protein>
    <submittedName>
        <fullName evidence="1">Integral membrane protein</fullName>
    </submittedName>
</protein>
<dbReference type="AlphaFoldDB" id="A0A1B1MAC5"/>
<dbReference type="EMBL" id="CP016438">
    <property type="protein sequence ID" value="ANS65586.1"/>
    <property type="molecule type" value="Genomic_DNA"/>
</dbReference>
<gene>
    <name evidence="1" type="ORF">SLINC_3362</name>
</gene>
<dbReference type="Proteomes" id="UP000092598">
    <property type="component" value="Chromosome"/>
</dbReference>
<keyword evidence="2" id="KW-1185">Reference proteome</keyword>
<organism evidence="1 2">
    <name type="scientific">Streptomyces lincolnensis</name>
    <dbReference type="NCBI Taxonomy" id="1915"/>
    <lineage>
        <taxon>Bacteria</taxon>
        <taxon>Bacillati</taxon>
        <taxon>Actinomycetota</taxon>
        <taxon>Actinomycetes</taxon>
        <taxon>Kitasatosporales</taxon>
        <taxon>Streptomycetaceae</taxon>
        <taxon>Streptomyces</taxon>
    </lineage>
</organism>
<accession>A0A1B1MAC5</accession>
<name>A0A1B1MAC5_STRLN</name>